<keyword evidence="2" id="KW-0560">Oxidoreductase</keyword>
<dbReference type="EMBL" id="KB933201">
    <property type="protein sequence ID" value="EON98748.1"/>
    <property type="molecule type" value="Genomic_DNA"/>
</dbReference>
<comment type="similarity">
    <text evidence="1">Belongs to the Gfo/Idh/MocA family.</text>
</comment>
<evidence type="ECO:0000313" key="6">
    <source>
        <dbReference type="Proteomes" id="UP000014074"/>
    </source>
</evidence>
<keyword evidence="6" id="KW-1185">Reference proteome</keyword>
<dbReference type="InterPro" id="IPR000683">
    <property type="entry name" value="Gfo/Idh/MocA-like_OxRdtase_N"/>
</dbReference>
<dbReference type="Gene3D" id="3.30.360.10">
    <property type="entry name" value="Dihydrodipicolinate Reductase, domain 2"/>
    <property type="match status" value="1"/>
</dbReference>
<dbReference type="AlphaFoldDB" id="R8BHF9"/>
<dbReference type="GO" id="GO:0000166">
    <property type="term" value="F:nucleotide binding"/>
    <property type="evidence" value="ECO:0007669"/>
    <property type="project" value="InterPro"/>
</dbReference>
<dbReference type="SUPFAM" id="SSF51735">
    <property type="entry name" value="NAD(P)-binding Rossmann-fold domains"/>
    <property type="match status" value="1"/>
</dbReference>
<dbReference type="GeneID" id="19326351"/>
<evidence type="ECO:0000256" key="1">
    <source>
        <dbReference type="ARBA" id="ARBA00010928"/>
    </source>
</evidence>
<reference evidence="6" key="1">
    <citation type="journal article" date="2013" name="Genome Announc.">
        <title>Draft genome sequence of the ascomycete Phaeoacremonium aleophilum strain UCR-PA7, a causal agent of the esca disease complex in grapevines.</title>
        <authorList>
            <person name="Blanco-Ulate B."/>
            <person name="Rolshausen P."/>
            <person name="Cantu D."/>
        </authorList>
    </citation>
    <scope>NUCLEOTIDE SEQUENCE [LARGE SCALE GENOMIC DNA]</scope>
    <source>
        <strain evidence="6">UCR-PA7</strain>
    </source>
</reference>
<evidence type="ECO:0000259" key="4">
    <source>
        <dbReference type="Pfam" id="PF02894"/>
    </source>
</evidence>
<sequence length="386" mass="42323">MAADKTFNVGIIGYGGHHEILTCGPFVSSLSAKVFHIPFIKLTKGLNLYAIVQRKPSPTDSAPNDYPSLKHYTSIDPLLQDPEVDLVVLSTPPNTHFSFASQALEHGKHVLVEKPFVPTSSEAEKLAALAKEKGKVLCVYQNRRWDADFLTVKKLLAQNTLGRVYEFETHFDRYRADKPTGTWKGELTMAQGGGALYDLGTHLIDQVFALFGKPTAAYAKFVDQRQGKLVTGETPEEEPDSINAILSYAETGLLVHVRIGVLSVESQQPRFWVRGSKGTYHKTGLDTQEPQLRSGSKAVTDPGFGVDTAAFNGRLSILKDDGSVDEKTYPNVEPETYLRFYELLAQSIASGKEEDVPVPASQSAEVLKIIEAVKESAKTGNEVPLS</sequence>
<organism evidence="5 6">
    <name type="scientific">Phaeoacremonium minimum (strain UCR-PA7)</name>
    <name type="common">Esca disease fungus</name>
    <name type="synonym">Togninia minima</name>
    <dbReference type="NCBI Taxonomy" id="1286976"/>
    <lineage>
        <taxon>Eukaryota</taxon>
        <taxon>Fungi</taxon>
        <taxon>Dikarya</taxon>
        <taxon>Ascomycota</taxon>
        <taxon>Pezizomycotina</taxon>
        <taxon>Sordariomycetes</taxon>
        <taxon>Sordariomycetidae</taxon>
        <taxon>Togniniales</taxon>
        <taxon>Togniniaceae</taxon>
        <taxon>Phaeoacremonium</taxon>
    </lineage>
</organism>
<accession>R8BHF9</accession>
<dbReference type="PANTHER" id="PTHR43708">
    <property type="entry name" value="CONSERVED EXPRESSED OXIDOREDUCTASE (EUROFUNG)"/>
    <property type="match status" value="1"/>
</dbReference>
<dbReference type="OrthoDB" id="2129491at2759"/>
<proteinExistence type="inferred from homology"/>
<dbReference type="RefSeq" id="XP_007916499.1">
    <property type="nucleotide sequence ID" value="XM_007918308.1"/>
</dbReference>
<dbReference type="HOGENOM" id="CLU_023194_19_2_1"/>
<dbReference type="InterPro" id="IPR036291">
    <property type="entry name" value="NAD(P)-bd_dom_sf"/>
</dbReference>
<dbReference type="Pfam" id="PF02894">
    <property type="entry name" value="GFO_IDH_MocA_C"/>
    <property type="match status" value="1"/>
</dbReference>
<evidence type="ECO:0000256" key="2">
    <source>
        <dbReference type="ARBA" id="ARBA00023002"/>
    </source>
</evidence>
<dbReference type="InterPro" id="IPR004104">
    <property type="entry name" value="Gfo/Idh/MocA-like_OxRdtase_C"/>
</dbReference>
<feature type="domain" description="Gfo/Idh/MocA-like oxidoreductase N-terminal" evidence="3">
    <location>
        <begin position="32"/>
        <end position="140"/>
    </location>
</feature>
<dbReference type="eggNOG" id="KOG2742">
    <property type="taxonomic scope" value="Eukaryota"/>
</dbReference>
<evidence type="ECO:0000259" key="3">
    <source>
        <dbReference type="Pfam" id="PF01408"/>
    </source>
</evidence>
<protein>
    <submittedName>
        <fullName evidence="5">Putative oxidoreductase domain-containing protein</fullName>
    </submittedName>
</protein>
<dbReference type="Gene3D" id="3.40.50.720">
    <property type="entry name" value="NAD(P)-binding Rossmann-like Domain"/>
    <property type="match status" value="1"/>
</dbReference>
<dbReference type="PANTHER" id="PTHR43708:SF5">
    <property type="entry name" value="CONSERVED EXPRESSED OXIDOREDUCTASE (EUROFUNG)-RELATED"/>
    <property type="match status" value="1"/>
</dbReference>
<evidence type="ECO:0000313" key="5">
    <source>
        <dbReference type="EMBL" id="EON98748.1"/>
    </source>
</evidence>
<dbReference type="KEGG" id="tmn:UCRPA7_5764"/>
<dbReference type="Pfam" id="PF01408">
    <property type="entry name" value="GFO_IDH_MocA"/>
    <property type="match status" value="1"/>
</dbReference>
<dbReference type="InterPro" id="IPR051317">
    <property type="entry name" value="Gfo/Idh/MocA_oxidoreduct"/>
</dbReference>
<dbReference type="Proteomes" id="UP000014074">
    <property type="component" value="Unassembled WGS sequence"/>
</dbReference>
<feature type="domain" description="Gfo/Idh/MocA-like oxidoreductase C-terminal" evidence="4">
    <location>
        <begin position="153"/>
        <end position="385"/>
    </location>
</feature>
<gene>
    <name evidence="5" type="ORF">UCRPA7_5764</name>
</gene>
<name>R8BHF9_PHAM7</name>
<dbReference type="GO" id="GO:0016491">
    <property type="term" value="F:oxidoreductase activity"/>
    <property type="evidence" value="ECO:0007669"/>
    <property type="project" value="UniProtKB-KW"/>
</dbReference>